<proteinExistence type="predicted"/>
<protein>
    <submittedName>
        <fullName evidence="1">Uncharacterized protein</fullName>
    </submittedName>
</protein>
<evidence type="ECO:0000313" key="1">
    <source>
        <dbReference type="EMBL" id="GHA18904.1"/>
    </source>
</evidence>
<organism evidence="1 2">
    <name type="scientific">Arenicella chitinivorans</name>
    <dbReference type="NCBI Taxonomy" id="1329800"/>
    <lineage>
        <taxon>Bacteria</taxon>
        <taxon>Pseudomonadati</taxon>
        <taxon>Pseudomonadota</taxon>
        <taxon>Gammaproteobacteria</taxon>
        <taxon>Arenicellales</taxon>
        <taxon>Arenicellaceae</taxon>
        <taxon>Arenicella</taxon>
    </lineage>
</organism>
<dbReference type="EMBL" id="BMXA01000007">
    <property type="protein sequence ID" value="GHA18904.1"/>
    <property type="molecule type" value="Genomic_DNA"/>
</dbReference>
<sequence length="118" mass="12719">MQEKFSLANDQVLIDELGRVVISDQILKEKLEAIVDSGDLVASNSCTNNGACGNDVNAGGCGNTVNGSCNSSLLNNDEILIQPDNVIIKNPDFNSQILNLKLEQVDTINIEFKALRNV</sequence>
<gene>
    <name evidence="1" type="ORF">GCM10008090_30700</name>
</gene>
<evidence type="ECO:0000313" key="2">
    <source>
        <dbReference type="Proteomes" id="UP000614811"/>
    </source>
</evidence>
<dbReference type="RefSeq" id="WP_189402595.1">
    <property type="nucleotide sequence ID" value="NZ_BMXA01000007.1"/>
</dbReference>
<name>A0A918S1K0_9GAMM</name>
<reference evidence="1" key="1">
    <citation type="journal article" date="2014" name="Int. J. Syst. Evol. Microbiol.">
        <title>Complete genome sequence of Corynebacterium casei LMG S-19264T (=DSM 44701T), isolated from a smear-ripened cheese.</title>
        <authorList>
            <consortium name="US DOE Joint Genome Institute (JGI-PGF)"/>
            <person name="Walter F."/>
            <person name="Albersmeier A."/>
            <person name="Kalinowski J."/>
            <person name="Ruckert C."/>
        </authorList>
    </citation>
    <scope>NUCLEOTIDE SEQUENCE</scope>
    <source>
        <strain evidence="1">KCTC 12711</strain>
    </source>
</reference>
<comment type="caution">
    <text evidence="1">The sequence shown here is derived from an EMBL/GenBank/DDBJ whole genome shotgun (WGS) entry which is preliminary data.</text>
</comment>
<dbReference type="AlphaFoldDB" id="A0A918S1K0"/>
<keyword evidence="2" id="KW-1185">Reference proteome</keyword>
<dbReference type="Proteomes" id="UP000614811">
    <property type="component" value="Unassembled WGS sequence"/>
</dbReference>
<reference evidence="1" key="2">
    <citation type="submission" date="2020-09" db="EMBL/GenBank/DDBJ databases">
        <authorList>
            <person name="Sun Q."/>
            <person name="Kim S."/>
        </authorList>
    </citation>
    <scope>NUCLEOTIDE SEQUENCE</scope>
    <source>
        <strain evidence="1">KCTC 12711</strain>
    </source>
</reference>
<accession>A0A918S1K0</accession>